<feature type="region of interest" description="Disordered" evidence="1">
    <location>
        <begin position="26"/>
        <end position="85"/>
    </location>
</feature>
<dbReference type="EMBL" id="JW871495">
    <property type="protein sequence ID" value="AFP04013.1"/>
    <property type="molecule type" value="mRNA"/>
</dbReference>
<dbReference type="RefSeq" id="XP_007894010.1">
    <property type="nucleotide sequence ID" value="XM_007895819.2"/>
</dbReference>
<dbReference type="GeneTree" id="ENSGT00940000153997"/>
<dbReference type="AlphaFoldDB" id="V9KZT5"/>
<feature type="compositionally biased region" description="Basic residues" evidence="1">
    <location>
        <begin position="166"/>
        <end position="185"/>
    </location>
</feature>
<feature type="compositionally biased region" description="Basic and acidic residues" evidence="1">
    <location>
        <begin position="63"/>
        <end position="72"/>
    </location>
</feature>
<feature type="compositionally biased region" description="Polar residues" evidence="1">
    <location>
        <begin position="270"/>
        <end position="282"/>
    </location>
</feature>
<gene>
    <name evidence="4" type="primary">LOC103180147</name>
</gene>
<feature type="region of interest" description="Disordered" evidence="1">
    <location>
        <begin position="120"/>
        <end position="354"/>
    </location>
</feature>
<evidence type="ECO:0000256" key="1">
    <source>
        <dbReference type="SAM" id="MobiDB-lite"/>
    </source>
</evidence>
<name>V9KZT5_CALMI</name>
<dbReference type="InterPro" id="IPR029341">
    <property type="entry name" value="FAM21/CAPZIP"/>
</dbReference>
<dbReference type="Ensembl" id="ENSCMIT00000000402.1">
    <property type="protein sequence ID" value="ENSCMIP00000000366.1"/>
    <property type="gene ID" value="ENSCMIG00000000283.1"/>
</dbReference>
<reference evidence="3 5" key="3">
    <citation type="journal article" date="2014" name="Nature">
        <title>Elephant shark genome provides unique insights into gnathostome evolution.</title>
        <authorList>
            <consortium name="International Elephant Shark Genome Sequencing Consortium"/>
            <person name="Venkatesh B."/>
            <person name="Lee A.P."/>
            <person name="Ravi V."/>
            <person name="Maurya A.K."/>
            <person name="Lian M.M."/>
            <person name="Swann J.B."/>
            <person name="Ohta Y."/>
            <person name="Flajnik M.F."/>
            <person name="Sutoh Y."/>
            <person name="Kasahara M."/>
            <person name="Hoon S."/>
            <person name="Gangu V."/>
            <person name="Roy S.W."/>
            <person name="Irimia M."/>
            <person name="Korzh V."/>
            <person name="Kondrychyn I."/>
            <person name="Lim Z.W."/>
            <person name="Tay B.H."/>
            <person name="Tohari S."/>
            <person name="Kong K.W."/>
            <person name="Ho S."/>
            <person name="Lorente-Galdos B."/>
            <person name="Quilez J."/>
            <person name="Marques-Bonet T."/>
            <person name="Raney B.J."/>
            <person name="Ingham P.W."/>
            <person name="Tay A."/>
            <person name="Hillier L.W."/>
            <person name="Minx P."/>
            <person name="Boehm T."/>
            <person name="Wilson R.K."/>
            <person name="Brenner S."/>
            <person name="Warren W.C."/>
        </authorList>
    </citation>
    <scope>NUCLEOTIDE SEQUENCE</scope>
    <source>
        <tissue evidence="3">Ovary</tissue>
    </source>
</reference>
<feature type="compositionally biased region" description="Polar residues" evidence="1">
    <location>
        <begin position="252"/>
        <end position="262"/>
    </location>
</feature>
<dbReference type="Ensembl" id="ENSCMIT00000000412.1">
    <property type="protein sequence ID" value="ENSCMIP00000000375.1"/>
    <property type="gene ID" value="ENSCMIG00000000283.1"/>
</dbReference>
<proteinExistence type="evidence at transcript level"/>
<feature type="domain" description="FAM21/CAPZIP" evidence="2">
    <location>
        <begin position="86"/>
        <end position="193"/>
    </location>
</feature>
<feature type="compositionally biased region" description="Polar residues" evidence="1">
    <location>
        <begin position="225"/>
        <end position="236"/>
    </location>
</feature>
<feature type="compositionally biased region" description="Polar residues" evidence="1">
    <location>
        <begin position="312"/>
        <end position="327"/>
    </location>
</feature>
<dbReference type="KEGG" id="cmk:103180147"/>
<feature type="compositionally biased region" description="Low complexity" evidence="1">
    <location>
        <begin position="238"/>
        <end position="251"/>
    </location>
</feature>
<evidence type="ECO:0000313" key="4">
    <source>
        <dbReference type="Ensembl" id="ENSCMIP00000000366.1"/>
    </source>
</evidence>
<dbReference type="OrthoDB" id="9450049at2759"/>
<keyword evidence="5" id="KW-1185">Reference proteome</keyword>
<reference evidence="4" key="4">
    <citation type="submission" date="2025-05" db="UniProtKB">
        <authorList>
            <consortium name="Ensembl"/>
        </authorList>
    </citation>
    <scope>IDENTIFICATION</scope>
</reference>
<dbReference type="Proteomes" id="UP000314986">
    <property type="component" value="Unassembled WGS sequence"/>
</dbReference>
<organism evidence="3">
    <name type="scientific">Callorhinchus milii</name>
    <name type="common">Ghost shark</name>
    <dbReference type="NCBI Taxonomy" id="7868"/>
    <lineage>
        <taxon>Eukaryota</taxon>
        <taxon>Metazoa</taxon>
        <taxon>Chordata</taxon>
        <taxon>Craniata</taxon>
        <taxon>Vertebrata</taxon>
        <taxon>Chondrichthyes</taxon>
        <taxon>Holocephali</taxon>
        <taxon>Chimaeriformes</taxon>
        <taxon>Callorhinchidae</taxon>
        <taxon>Callorhinchus</taxon>
    </lineage>
</organism>
<dbReference type="OMA" id="TEDERCT"/>
<accession>V9KZT5</accession>
<dbReference type="Pfam" id="PF15255">
    <property type="entry name" value="CAP-ZIP_m"/>
    <property type="match status" value="1"/>
</dbReference>
<reference evidence="5" key="2">
    <citation type="journal article" date="2007" name="PLoS Biol.">
        <title>Survey sequencing and comparative analysis of the elephant shark (Callorhinchus milii) genome.</title>
        <authorList>
            <person name="Venkatesh B."/>
            <person name="Kirkness E.F."/>
            <person name="Loh Y.H."/>
            <person name="Halpern A.L."/>
            <person name="Lee A.P."/>
            <person name="Johnson J."/>
            <person name="Dandona N."/>
            <person name="Viswanathan L.D."/>
            <person name="Tay A."/>
            <person name="Venter J.C."/>
            <person name="Strausberg R.L."/>
            <person name="Brenner S."/>
        </authorList>
    </citation>
    <scope>NUCLEOTIDE SEQUENCE [LARGE SCALE GENOMIC DNA]</scope>
</reference>
<reference evidence="5" key="1">
    <citation type="journal article" date="2006" name="Science">
        <title>Ancient noncoding elements conserved in the human genome.</title>
        <authorList>
            <person name="Venkatesh B."/>
            <person name="Kirkness E.F."/>
            <person name="Loh Y.H."/>
            <person name="Halpern A.L."/>
            <person name="Lee A.P."/>
            <person name="Johnson J."/>
            <person name="Dandona N."/>
            <person name="Viswanathan L.D."/>
            <person name="Tay A."/>
            <person name="Venter J.C."/>
            <person name="Strausberg R.L."/>
            <person name="Brenner S."/>
        </authorList>
    </citation>
    <scope>NUCLEOTIDE SEQUENCE [LARGE SCALE GENOMIC DNA]</scope>
</reference>
<evidence type="ECO:0000313" key="3">
    <source>
        <dbReference type="EMBL" id="AFP04013.1"/>
    </source>
</evidence>
<evidence type="ECO:0000259" key="2">
    <source>
        <dbReference type="Pfam" id="PF15255"/>
    </source>
</evidence>
<evidence type="ECO:0000313" key="5">
    <source>
        <dbReference type="Proteomes" id="UP000314986"/>
    </source>
</evidence>
<sequence length="354" mass="38270">MEGSTGDTTQTVEEKPMMSVAALASRFSHGTSNALEKHEKPINRPTRRKPPCSLPLHCTSGEIKTESDHNGAEKPPINDSSRHLKLKMKTSSPLIEKLQASLVLSPTVLLPGICPKSPLKSCFSPFGSPPSTPSSPGIRSRSSESADESPVTFDQPPGAEPLQSLHKGRVRLSLKRRPPSRRFRKSLTEDTDSPDGEKPVNSAKNVEPQENGAAEEENSEVFGEQNMQTDNPDPKNSPSPEEGSPPTSETPMQTETSDAFSSESKECERSASTSHQENSGQDVSAVKNTEECSDMVTEASEGAEQVTACCETMSSKMSEQESLSNEPSIKEPEMVDAVEQSLDGEEESRGNDEE</sequence>
<dbReference type="STRING" id="7868.ENSCMIP00000000366"/>
<dbReference type="GeneID" id="103180147"/>
<protein>
    <submittedName>
        <fullName evidence="3">CapZ-interacting protein-like protein</fullName>
    </submittedName>
</protein>